<reference evidence="3" key="1">
    <citation type="submission" date="2018-05" db="EMBL/GenBank/DDBJ databases">
        <authorList>
            <person name="Lanie J.A."/>
            <person name="Ng W.-L."/>
            <person name="Kazmierczak K.M."/>
            <person name="Andrzejewski T.M."/>
            <person name="Davidsen T.M."/>
            <person name="Wayne K.J."/>
            <person name="Tettelin H."/>
            <person name="Glass J.I."/>
            <person name="Rusch D."/>
            <person name="Podicherti R."/>
            <person name="Tsui H.-C.T."/>
            <person name="Winkler M.E."/>
        </authorList>
    </citation>
    <scope>NUCLEOTIDE SEQUENCE</scope>
</reference>
<dbReference type="InterPro" id="IPR011701">
    <property type="entry name" value="MFS"/>
</dbReference>
<feature type="transmembrane region" description="Helical" evidence="1">
    <location>
        <begin position="229"/>
        <end position="248"/>
    </location>
</feature>
<keyword evidence="1" id="KW-0472">Membrane</keyword>
<dbReference type="AlphaFoldDB" id="A0A382B537"/>
<dbReference type="SUPFAM" id="SSF103473">
    <property type="entry name" value="MFS general substrate transporter"/>
    <property type="match status" value="1"/>
</dbReference>
<feature type="non-terminal residue" evidence="3">
    <location>
        <position position="249"/>
    </location>
</feature>
<name>A0A382B537_9ZZZZ</name>
<feature type="transmembrane region" description="Helical" evidence="1">
    <location>
        <begin position="192"/>
        <end position="217"/>
    </location>
</feature>
<sequence>MGLMLKPMADDLNWSRATLSLTVTVFMVVSAVVLPFIGRLVDRYNIRTVLLTSLLLSSVSIALMSVIRTPLQAIMLYGVLFGLATAGTSVAPIGVMVSRWFPERLGMANSIAISGMGIGQLVIILLLTSQFEVLGWRGSFLALAALGLVLIVPLILLKIPLTAPGEVAGQKGSPAGSGPQWTVSASLREPKLWYLIVIYAICGFQDFFVATHVVAYARDQGVGAVLSGNLYALMGLVGLAGVLAAGLGS</sequence>
<dbReference type="PROSITE" id="PS50850">
    <property type="entry name" value="MFS"/>
    <property type="match status" value="1"/>
</dbReference>
<keyword evidence="1" id="KW-0812">Transmembrane</keyword>
<proteinExistence type="predicted"/>
<dbReference type="InterPro" id="IPR020846">
    <property type="entry name" value="MFS_dom"/>
</dbReference>
<dbReference type="GO" id="GO:0022857">
    <property type="term" value="F:transmembrane transporter activity"/>
    <property type="evidence" value="ECO:0007669"/>
    <property type="project" value="InterPro"/>
</dbReference>
<keyword evidence="1" id="KW-1133">Transmembrane helix</keyword>
<feature type="transmembrane region" description="Helical" evidence="1">
    <location>
        <begin position="139"/>
        <end position="157"/>
    </location>
</feature>
<feature type="transmembrane region" description="Helical" evidence="1">
    <location>
        <begin position="49"/>
        <end position="67"/>
    </location>
</feature>
<feature type="transmembrane region" description="Helical" evidence="1">
    <location>
        <begin position="73"/>
        <end position="95"/>
    </location>
</feature>
<feature type="domain" description="Major facilitator superfamily (MFS) profile" evidence="2">
    <location>
        <begin position="1"/>
        <end position="249"/>
    </location>
</feature>
<feature type="transmembrane region" description="Helical" evidence="1">
    <location>
        <begin position="20"/>
        <end position="37"/>
    </location>
</feature>
<organism evidence="3">
    <name type="scientific">marine metagenome</name>
    <dbReference type="NCBI Taxonomy" id="408172"/>
    <lineage>
        <taxon>unclassified sequences</taxon>
        <taxon>metagenomes</taxon>
        <taxon>ecological metagenomes</taxon>
    </lineage>
</organism>
<dbReference type="PANTHER" id="PTHR11360:SF284">
    <property type="entry name" value="EG:103B4.3 PROTEIN-RELATED"/>
    <property type="match status" value="1"/>
</dbReference>
<dbReference type="EMBL" id="UINC01028149">
    <property type="protein sequence ID" value="SVB08631.1"/>
    <property type="molecule type" value="Genomic_DNA"/>
</dbReference>
<evidence type="ECO:0000256" key="1">
    <source>
        <dbReference type="SAM" id="Phobius"/>
    </source>
</evidence>
<dbReference type="InterPro" id="IPR036259">
    <property type="entry name" value="MFS_trans_sf"/>
</dbReference>
<dbReference type="PANTHER" id="PTHR11360">
    <property type="entry name" value="MONOCARBOXYLATE TRANSPORTER"/>
    <property type="match status" value="1"/>
</dbReference>
<protein>
    <recommendedName>
        <fullName evidence="2">Major facilitator superfamily (MFS) profile domain-containing protein</fullName>
    </recommendedName>
</protein>
<accession>A0A382B537</accession>
<gene>
    <name evidence="3" type="ORF">METZ01_LOCUS161485</name>
</gene>
<dbReference type="InterPro" id="IPR050327">
    <property type="entry name" value="Proton-linked_MCT"/>
</dbReference>
<feature type="transmembrane region" description="Helical" evidence="1">
    <location>
        <begin position="107"/>
        <end position="127"/>
    </location>
</feature>
<evidence type="ECO:0000259" key="2">
    <source>
        <dbReference type="PROSITE" id="PS50850"/>
    </source>
</evidence>
<dbReference type="Gene3D" id="1.20.1250.20">
    <property type="entry name" value="MFS general substrate transporter like domains"/>
    <property type="match status" value="1"/>
</dbReference>
<dbReference type="Pfam" id="PF07690">
    <property type="entry name" value="MFS_1"/>
    <property type="match status" value="1"/>
</dbReference>
<evidence type="ECO:0000313" key="3">
    <source>
        <dbReference type="EMBL" id="SVB08631.1"/>
    </source>
</evidence>